<reference evidence="12" key="3">
    <citation type="submission" date="2025-09" db="UniProtKB">
        <authorList>
            <consortium name="Ensembl"/>
        </authorList>
    </citation>
    <scope>IDENTIFICATION</scope>
</reference>
<keyword evidence="7" id="KW-0805">Transcription regulation</keyword>
<keyword evidence="5 10" id="KW-0863">Zinc-finger</keyword>
<dbReference type="STRING" id="38772.ENSGAGP00000024924"/>
<keyword evidence="13" id="KW-1185">Reference proteome</keyword>
<dbReference type="AlphaFoldDB" id="A0A452IB56"/>
<comment type="similarity">
    <text evidence="2">Belongs to the krueppel C2H2-type zinc-finger protein family.</text>
</comment>
<reference evidence="13" key="1">
    <citation type="journal article" date="2017" name="PLoS ONE">
        <title>The Agassiz's desert tortoise genome provides a resource for the conservation of a threatened species.</title>
        <authorList>
            <person name="Tollis M."/>
            <person name="DeNardo D.F."/>
            <person name="Cornelius J.A."/>
            <person name="Dolby G.A."/>
            <person name="Edwards T."/>
            <person name="Henen B.T."/>
            <person name="Karl A.E."/>
            <person name="Murphy R.W."/>
            <person name="Kusumi K."/>
        </authorList>
    </citation>
    <scope>NUCLEOTIDE SEQUENCE [LARGE SCALE GENOMIC DNA]</scope>
</reference>
<feature type="domain" description="C2H2-type" evidence="11">
    <location>
        <begin position="1"/>
        <end position="31"/>
    </location>
</feature>
<dbReference type="Proteomes" id="UP000291020">
    <property type="component" value="Unassembled WGS sequence"/>
</dbReference>
<dbReference type="Gene3D" id="3.30.160.60">
    <property type="entry name" value="Classic Zinc Finger"/>
    <property type="match status" value="2"/>
</dbReference>
<dbReference type="PANTHER" id="PTHR14003:SF23">
    <property type="entry name" value="ZINC FINGER PROTEIN 143"/>
    <property type="match status" value="1"/>
</dbReference>
<dbReference type="GO" id="GO:0000785">
    <property type="term" value="C:chromatin"/>
    <property type="evidence" value="ECO:0007669"/>
    <property type="project" value="TreeGrafter"/>
</dbReference>
<evidence type="ECO:0000256" key="7">
    <source>
        <dbReference type="ARBA" id="ARBA00023015"/>
    </source>
</evidence>
<evidence type="ECO:0000313" key="13">
    <source>
        <dbReference type="Proteomes" id="UP000291020"/>
    </source>
</evidence>
<sequence>FSLTAKGLCGKNFTYRSHLSQHQRIHTGERPYECCECGKTFSHSSNLIRHQRIRKQDRPYKCLASENPHKREAQRMLSACLGSPCCPLSAMLGSIPDLPLDLCPPPALLGSPPHTVQMPCF</sequence>
<evidence type="ECO:0000256" key="8">
    <source>
        <dbReference type="ARBA" id="ARBA00023163"/>
    </source>
</evidence>
<dbReference type="InterPro" id="IPR036236">
    <property type="entry name" value="Znf_C2H2_sf"/>
</dbReference>
<dbReference type="PROSITE" id="PS50157">
    <property type="entry name" value="ZINC_FINGER_C2H2_2"/>
    <property type="match status" value="2"/>
</dbReference>
<name>A0A452IB56_9SAUR</name>
<protein>
    <recommendedName>
        <fullName evidence="11">C2H2-type domain-containing protein</fullName>
    </recommendedName>
</protein>
<evidence type="ECO:0000256" key="3">
    <source>
        <dbReference type="ARBA" id="ARBA00022723"/>
    </source>
</evidence>
<reference evidence="12" key="2">
    <citation type="submission" date="2025-08" db="UniProtKB">
        <authorList>
            <consortium name="Ensembl"/>
        </authorList>
    </citation>
    <scope>IDENTIFICATION</scope>
</reference>
<evidence type="ECO:0000256" key="2">
    <source>
        <dbReference type="ARBA" id="ARBA00006991"/>
    </source>
</evidence>
<evidence type="ECO:0000256" key="9">
    <source>
        <dbReference type="ARBA" id="ARBA00023242"/>
    </source>
</evidence>
<dbReference type="GO" id="GO:0031519">
    <property type="term" value="C:PcG protein complex"/>
    <property type="evidence" value="ECO:0007669"/>
    <property type="project" value="TreeGrafter"/>
</dbReference>
<evidence type="ECO:0000313" key="12">
    <source>
        <dbReference type="Ensembl" id="ENSGAGP00000024924.1"/>
    </source>
</evidence>
<evidence type="ECO:0000259" key="11">
    <source>
        <dbReference type="PROSITE" id="PS50157"/>
    </source>
</evidence>
<dbReference type="FunFam" id="3.30.160.60:FF:001498">
    <property type="entry name" value="Zinc finger protein 404"/>
    <property type="match status" value="1"/>
</dbReference>
<dbReference type="Ensembl" id="ENSGAGT00000028371.1">
    <property type="protein sequence ID" value="ENSGAGP00000024924.1"/>
    <property type="gene ID" value="ENSGAGG00000018222.1"/>
</dbReference>
<dbReference type="GO" id="GO:0000978">
    <property type="term" value="F:RNA polymerase II cis-regulatory region sequence-specific DNA binding"/>
    <property type="evidence" value="ECO:0007669"/>
    <property type="project" value="TreeGrafter"/>
</dbReference>
<evidence type="ECO:0000256" key="6">
    <source>
        <dbReference type="ARBA" id="ARBA00022833"/>
    </source>
</evidence>
<keyword evidence="8" id="KW-0804">Transcription</keyword>
<dbReference type="GO" id="GO:0000981">
    <property type="term" value="F:DNA-binding transcription factor activity, RNA polymerase II-specific"/>
    <property type="evidence" value="ECO:0007669"/>
    <property type="project" value="TreeGrafter"/>
</dbReference>
<evidence type="ECO:0000256" key="1">
    <source>
        <dbReference type="ARBA" id="ARBA00004123"/>
    </source>
</evidence>
<proteinExistence type="inferred from homology"/>
<keyword evidence="6" id="KW-0862">Zinc</keyword>
<dbReference type="SUPFAM" id="SSF57667">
    <property type="entry name" value="beta-beta-alpha zinc fingers"/>
    <property type="match status" value="1"/>
</dbReference>
<comment type="subcellular location">
    <subcellularLocation>
        <location evidence="1">Nucleus</location>
    </subcellularLocation>
</comment>
<dbReference type="GO" id="GO:0005667">
    <property type="term" value="C:transcription regulator complex"/>
    <property type="evidence" value="ECO:0007669"/>
    <property type="project" value="TreeGrafter"/>
</dbReference>
<keyword evidence="3" id="KW-0479">Metal-binding</keyword>
<evidence type="ECO:0000256" key="4">
    <source>
        <dbReference type="ARBA" id="ARBA00022737"/>
    </source>
</evidence>
<dbReference type="PANTHER" id="PTHR14003">
    <property type="entry name" value="TRANSCRIPTIONAL REPRESSOR PROTEIN YY"/>
    <property type="match status" value="1"/>
</dbReference>
<evidence type="ECO:0000256" key="10">
    <source>
        <dbReference type="PROSITE-ProRule" id="PRU00042"/>
    </source>
</evidence>
<dbReference type="GO" id="GO:0008270">
    <property type="term" value="F:zinc ion binding"/>
    <property type="evidence" value="ECO:0007669"/>
    <property type="project" value="UniProtKB-KW"/>
</dbReference>
<keyword evidence="4" id="KW-0677">Repeat</keyword>
<feature type="domain" description="C2H2-type" evidence="11">
    <location>
        <begin position="32"/>
        <end position="59"/>
    </location>
</feature>
<organism evidence="12 13">
    <name type="scientific">Gopherus agassizii</name>
    <name type="common">Agassiz's desert tortoise</name>
    <dbReference type="NCBI Taxonomy" id="38772"/>
    <lineage>
        <taxon>Eukaryota</taxon>
        <taxon>Metazoa</taxon>
        <taxon>Chordata</taxon>
        <taxon>Craniata</taxon>
        <taxon>Vertebrata</taxon>
        <taxon>Euteleostomi</taxon>
        <taxon>Archelosauria</taxon>
        <taxon>Testudinata</taxon>
        <taxon>Testudines</taxon>
        <taxon>Cryptodira</taxon>
        <taxon>Durocryptodira</taxon>
        <taxon>Testudinoidea</taxon>
        <taxon>Testudinidae</taxon>
        <taxon>Gopherus</taxon>
    </lineage>
</organism>
<accession>A0A452IB56</accession>
<keyword evidence="9" id="KW-0539">Nucleus</keyword>
<dbReference type="Pfam" id="PF00096">
    <property type="entry name" value="zf-C2H2"/>
    <property type="match status" value="2"/>
</dbReference>
<dbReference type="FunFam" id="3.30.160.60:FF:000200">
    <property type="entry name" value="zinc finger protein 510 isoform X2"/>
    <property type="match status" value="1"/>
</dbReference>
<dbReference type="InterPro" id="IPR013087">
    <property type="entry name" value="Znf_C2H2_type"/>
</dbReference>
<evidence type="ECO:0000256" key="5">
    <source>
        <dbReference type="ARBA" id="ARBA00022771"/>
    </source>
</evidence>